<dbReference type="STRING" id="1465490.SAMN05444277_101318"/>
<reference evidence="8 9" key="1">
    <citation type="submission" date="2016-10" db="EMBL/GenBank/DDBJ databases">
        <authorList>
            <person name="de Groot N.N."/>
        </authorList>
    </citation>
    <scope>NUCLEOTIDE SEQUENCE [LARGE SCALE GENOMIC DNA]</scope>
    <source>
        <strain evidence="8 9">DSM 28286</strain>
    </source>
</reference>
<dbReference type="InterPro" id="IPR036188">
    <property type="entry name" value="FAD/NAD-bd_sf"/>
</dbReference>
<keyword evidence="5" id="KW-0560">Oxidoreductase</keyword>
<dbReference type="InterPro" id="IPR051473">
    <property type="entry name" value="P2Ox-like"/>
</dbReference>
<evidence type="ECO:0000256" key="3">
    <source>
        <dbReference type="ARBA" id="ARBA00022630"/>
    </source>
</evidence>
<sequence>MPQDSNKVNINSGGVQQNTYDAIVIGSGISGGWAAKELCEQGLKTLVLERGRDVKHVKDYPTANLAPWELKHRGSITRETQLRNPLISRAAGYGEDDQHFFVNDDDHPYIQEKPFDWIRGYQVGGKSLTWGRCTQRWSDFEFTGPQRFGYGWDWPIRYADVAPWYSHVEKFIGVCGSKDGLEAMPDGEFLPPFELNCVEKHLKESILKNYGNRHLVHARWAHLTHPNQVHIDQGRGKCQARNLCMRGCPFGGYFSSNSSTLPWAEKTGNLTVRPFSVVHSIIYDEQKQRASGVRIIDTNTKQATEYFARIIFVNGSALNSNLILLNSTSDRFPNGLGNDSGLLGKYICHHNYRGWMNGEIDGFTDTYYYGRNPTDAIIANYRNLHTIDTDFLGGYTTYCGAHRDRNNGENCPQQIGAEYKESMTEPGGWTVYAYLQGETIPKEKNHVRLSADKKDQWGIPLLITSVDYDDNDEKLLNDFFVQTEEMFSKAGVKNIEHWDSKQAPGLDIHEMGGCRMGSDPKTSVLDKWNAIHACKNVFVTDGACMTSTGNQSPSILYMTLTARAANYAVEELKKQNI</sequence>
<evidence type="ECO:0000256" key="1">
    <source>
        <dbReference type="ARBA" id="ARBA00001974"/>
    </source>
</evidence>
<evidence type="ECO:0000256" key="4">
    <source>
        <dbReference type="ARBA" id="ARBA00022827"/>
    </source>
</evidence>
<evidence type="ECO:0000313" key="9">
    <source>
        <dbReference type="Proteomes" id="UP000199031"/>
    </source>
</evidence>
<dbReference type="RefSeq" id="WP_090655140.1">
    <property type="nucleotide sequence ID" value="NZ_FOXQ01000001.1"/>
</dbReference>
<keyword evidence="9" id="KW-1185">Reference proteome</keyword>
<protein>
    <submittedName>
        <fullName evidence="8">Choline dehydrogenase</fullName>
    </submittedName>
</protein>
<feature type="domain" description="Glucose-methanol-choline oxidoreductase N-terminal" evidence="6">
    <location>
        <begin position="231"/>
        <end position="329"/>
    </location>
</feature>
<proteinExistence type="inferred from homology"/>
<dbReference type="SUPFAM" id="SSF51905">
    <property type="entry name" value="FAD/NAD(P)-binding domain"/>
    <property type="match status" value="1"/>
</dbReference>
<dbReference type="InterPro" id="IPR000172">
    <property type="entry name" value="GMC_OxRdtase_N"/>
</dbReference>
<dbReference type="InterPro" id="IPR007867">
    <property type="entry name" value="GMC_OxRtase_C"/>
</dbReference>
<dbReference type="OrthoDB" id="1154541at2"/>
<keyword evidence="3" id="KW-0285">Flavoprotein</keyword>
<evidence type="ECO:0000256" key="5">
    <source>
        <dbReference type="ARBA" id="ARBA00023002"/>
    </source>
</evidence>
<evidence type="ECO:0000259" key="7">
    <source>
        <dbReference type="Pfam" id="PF05199"/>
    </source>
</evidence>
<gene>
    <name evidence="8" type="ORF">SAMN05444277_101318</name>
</gene>
<evidence type="ECO:0000259" key="6">
    <source>
        <dbReference type="Pfam" id="PF00732"/>
    </source>
</evidence>
<dbReference type="Gene3D" id="3.50.50.60">
    <property type="entry name" value="FAD/NAD(P)-binding domain"/>
    <property type="match status" value="2"/>
</dbReference>
<dbReference type="PANTHER" id="PTHR42784">
    <property type="entry name" value="PYRANOSE 2-OXIDASE"/>
    <property type="match status" value="1"/>
</dbReference>
<dbReference type="Pfam" id="PF00732">
    <property type="entry name" value="GMC_oxred_N"/>
    <property type="match status" value="1"/>
</dbReference>
<keyword evidence="4" id="KW-0274">FAD</keyword>
<evidence type="ECO:0000313" key="8">
    <source>
        <dbReference type="EMBL" id="SFP59558.1"/>
    </source>
</evidence>
<accession>A0A1I5RLW5</accession>
<name>A0A1I5RLW5_9BACT</name>
<dbReference type="AlphaFoldDB" id="A0A1I5RLW5"/>
<dbReference type="SUPFAM" id="SSF54373">
    <property type="entry name" value="FAD-linked reductases, C-terminal domain"/>
    <property type="match status" value="1"/>
</dbReference>
<dbReference type="Pfam" id="PF05199">
    <property type="entry name" value="GMC_oxred_C"/>
    <property type="match status" value="1"/>
</dbReference>
<comment type="cofactor">
    <cofactor evidence="1">
        <name>FAD</name>
        <dbReference type="ChEBI" id="CHEBI:57692"/>
    </cofactor>
</comment>
<dbReference type="GO" id="GO:0050660">
    <property type="term" value="F:flavin adenine dinucleotide binding"/>
    <property type="evidence" value="ECO:0007669"/>
    <property type="project" value="InterPro"/>
</dbReference>
<dbReference type="EMBL" id="FOXQ01000001">
    <property type="protein sequence ID" value="SFP59558.1"/>
    <property type="molecule type" value="Genomic_DNA"/>
</dbReference>
<dbReference type="Proteomes" id="UP000199031">
    <property type="component" value="Unassembled WGS sequence"/>
</dbReference>
<organism evidence="8 9">
    <name type="scientific">Parafilimonas terrae</name>
    <dbReference type="NCBI Taxonomy" id="1465490"/>
    <lineage>
        <taxon>Bacteria</taxon>
        <taxon>Pseudomonadati</taxon>
        <taxon>Bacteroidota</taxon>
        <taxon>Chitinophagia</taxon>
        <taxon>Chitinophagales</taxon>
        <taxon>Chitinophagaceae</taxon>
        <taxon>Parafilimonas</taxon>
    </lineage>
</organism>
<dbReference type="GO" id="GO:0016614">
    <property type="term" value="F:oxidoreductase activity, acting on CH-OH group of donors"/>
    <property type="evidence" value="ECO:0007669"/>
    <property type="project" value="InterPro"/>
</dbReference>
<dbReference type="PANTHER" id="PTHR42784:SF1">
    <property type="entry name" value="PYRANOSE 2-OXIDASE"/>
    <property type="match status" value="1"/>
</dbReference>
<comment type="similarity">
    <text evidence="2">Belongs to the GMC oxidoreductase family.</text>
</comment>
<feature type="domain" description="Glucose-methanol-choline oxidoreductase C-terminal" evidence="7">
    <location>
        <begin position="441"/>
        <end position="560"/>
    </location>
</feature>
<evidence type="ECO:0000256" key="2">
    <source>
        <dbReference type="ARBA" id="ARBA00010790"/>
    </source>
</evidence>